<dbReference type="AlphaFoldDB" id="A0A379PKQ3"/>
<gene>
    <name evidence="2" type="ORF">NCTC10692_04491</name>
    <name evidence="3" type="ORF">NCTC10692_04931</name>
</gene>
<dbReference type="Proteomes" id="UP000255303">
    <property type="component" value="Unassembled WGS sequence"/>
</dbReference>
<proteinExistence type="predicted"/>
<sequence length="118" mass="13541">MPELRARPWRMSLRQSPTEEVGMTVEATNVSTRSDNDLSVSDDEIVADLFRLARTGRYLKVEPLLEEAMRMYPAEPFERIKACLKRLAGILWDNDHGGYATEYKRQRTTKRGSHLATA</sequence>
<feature type="region of interest" description="Disordered" evidence="1">
    <location>
        <begin position="1"/>
        <end position="21"/>
    </location>
</feature>
<dbReference type="EMBL" id="UGUV01000003">
    <property type="protein sequence ID" value="SUE72336.1"/>
    <property type="molecule type" value="Genomic_DNA"/>
</dbReference>
<evidence type="ECO:0000313" key="3">
    <source>
        <dbReference type="EMBL" id="SUE72775.1"/>
    </source>
</evidence>
<name>A0A379PKQ3_ECTOL</name>
<evidence type="ECO:0000313" key="2">
    <source>
        <dbReference type="EMBL" id="SUE72336.1"/>
    </source>
</evidence>
<organism evidence="3 4">
    <name type="scientific">Ectopseudomonas oleovorans</name>
    <name type="common">Pseudomonas oleovorans</name>
    <dbReference type="NCBI Taxonomy" id="301"/>
    <lineage>
        <taxon>Bacteria</taxon>
        <taxon>Pseudomonadati</taxon>
        <taxon>Pseudomonadota</taxon>
        <taxon>Gammaproteobacteria</taxon>
        <taxon>Pseudomonadales</taxon>
        <taxon>Pseudomonadaceae</taxon>
        <taxon>Ectopseudomonas</taxon>
    </lineage>
</organism>
<protein>
    <submittedName>
        <fullName evidence="3">Uncharacterized protein</fullName>
    </submittedName>
</protein>
<accession>A0A379PKQ3</accession>
<evidence type="ECO:0000313" key="4">
    <source>
        <dbReference type="Proteomes" id="UP000255303"/>
    </source>
</evidence>
<dbReference type="EMBL" id="UGUV01000003">
    <property type="protein sequence ID" value="SUE72775.1"/>
    <property type="molecule type" value="Genomic_DNA"/>
</dbReference>
<reference evidence="3 4" key="1">
    <citation type="submission" date="2018-06" db="EMBL/GenBank/DDBJ databases">
        <authorList>
            <consortium name="Pathogen Informatics"/>
            <person name="Doyle S."/>
        </authorList>
    </citation>
    <scope>NUCLEOTIDE SEQUENCE [LARGE SCALE GENOMIC DNA]</scope>
    <source>
        <strain evidence="3 4">NCTC10692</strain>
    </source>
</reference>
<evidence type="ECO:0000256" key="1">
    <source>
        <dbReference type="SAM" id="MobiDB-lite"/>
    </source>
</evidence>